<organism evidence="1 2">
    <name type="scientific">Rhizobium pisi</name>
    <dbReference type="NCBI Taxonomy" id="574561"/>
    <lineage>
        <taxon>Bacteria</taxon>
        <taxon>Pseudomonadati</taxon>
        <taxon>Pseudomonadota</taxon>
        <taxon>Alphaproteobacteria</taxon>
        <taxon>Hyphomicrobiales</taxon>
        <taxon>Rhizobiaceae</taxon>
        <taxon>Rhizobium/Agrobacterium group</taxon>
        <taxon>Rhizobium</taxon>
    </lineage>
</organism>
<dbReference type="AlphaFoldDB" id="A0A7W5BHL0"/>
<reference evidence="1 2" key="1">
    <citation type="submission" date="2020-08" db="EMBL/GenBank/DDBJ databases">
        <title>Genomic Encyclopedia of Type Strains, Phase III (KMG-III): the genomes of soil and plant-associated and newly described type strains.</title>
        <authorList>
            <person name="Whitman W."/>
        </authorList>
    </citation>
    <scope>NUCLEOTIDE SEQUENCE [LARGE SCALE GENOMIC DNA]</scope>
    <source>
        <strain evidence="1 2">CECT 4113</strain>
    </source>
</reference>
<evidence type="ECO:0000313" key="2">
    <source>
        <dbReference type="Proteomes" id="UP000518315"/>
    </source>
</evidence>
<dbReference type="EMBL" id="JACHXH010000002">
    <property type="protein sequence ID" value="MBB3133095.1"/>
    <property type="molecule type" value="Genomic_DNA"/>
</dbReference>
<evidence type="ECO:0000313" key="1">
    <source>
        <dbReference type="EMBL" id="MBB3133095.1"/>
    </source>
</evidence>
<gene>
    <name evidence="1" type="ORF">FHS26_000798</name>
</gene>
<proteinExistence type="predicted"/>
<sequence>MDAFVVDDGELYILFERSFDWQSPHHQTLPTIHQVNRT</sequence>
<comment type="caution">
    <text evidence="1">The sequence shown here is derived from an EMBL/GenBank/DDBJ whole genome shotgun (WGS) entry which is preliminary data.</text>
</comment>
<name>A0A7W5BHL0_9HYPH</name>
<dbReference type="Proteomes" id="UP000518315">
    <property type="component" value="Unassembled WGS sequence"/>
</dbReference>
<protein>
    <submittedName>
        <fullName evidence="1">Uncharacterized protein</fullName>
    </submittedName>
</protein>
<accession>A0A7W5BHL0</accession>
<keyword evidence="2" id="KW-1185">Reference proteome</keyword>